<keyword evidence="2" id="KW-1185">Reference proteome</keyword>
<organism evidence="1 2">
    <name type="scientific">Candidatus Syntropharchaeum caldarium</name>
    <dbReference type="NCBI Taxonomy" id="1838285"/>
    <lineage>
        <taxon>Archaea</taxon>
        <taxon>Methanobacteriati</taxon>
        <taxon>Methanobacteriota</taxon>
        <taxon>Stenosarchaea group</taxon>
        <taxon>Methanomicrobia</taxon>
        <taxon>Methanosarcinales</taxon>
        <taxon>ANME-2 cluster</taxon>
        <taxon>Candidatus Syntropharchaeum</taxon>
    </lineage>
</organism>
<gene>
    <name evidence="1" type="ORF">SCAL_000233</name>
</gene>
<dbReference type="AlphaFoldDB" id="A0A1F2PB74"/>
<sequence>MQISDGASQMKIVIESSIQELVSKALRRVSENWRVDEWENAVTNPVSVENVLNEPHRLVDFEDEDGKRWAIIMPAEPGKIFIMDYHQHIDEISSYAGGAISGPDSQSNTDDMISIIVTGDEKIGLLELRIVHELLHGLNLPADDLAENADMAFKPHIRFLYNILKFFGLRPEHTSFFQRRYYRWLLESR</sequence>
<dbReference type="Proteomes" id="UP000186940">
    <property type="component" value="Unassembled WGS sequence"/>
</dbReference>
<proteinExistence type="predicted"/>
<protein>
    <submittedName>
        <fullName evidence="1">Uncharacterized protein</fullName>
    </submittedName>
</protein>
<evidence type="ECO:0000313" key="2">
    <source>
        <dbReference type="Proteomes" id="UP000186940"/>
    </source>
</evidence>
<accession>A0A1F2PB74</accession>
<name>A0A1F2PB74_9EURY</name>
<dbReference type="STRING" id="1838285.SCAL_000233"/>
<dbReference type="EMBL" id="LYOS01000001">
    <property type="protein sequence ID" value="OFV68557.1"/>
    <property type="molecule type" value="Genomic_DNA"/>
</dbReference>
<reference evidence="1" key="1">
    <citation type="submission" date="2016-05" db="EMBL/GenBank/DDBJ databases">
        <title>Microbial consortia oxidize butane by reversing methanogenesis.</title>
        <authorList>
            <person name="Laso-Perez R."/>
            <person name="Richter M."/>
            <person name="Wegener G."/>
            <person name="Musat F."/>
        </authorList>
    </citation>
    <scope>NUCLEOTIDE SEQUENCE [LARGE SCALE GENOMIC DNA]</scope>
    <source>
        <strain evidence="1">BOX2</strain>
    </source>
</reference>
<evidence type="ECO:0000313" key="1">
    <source>
        <dbReference type="EMBL" id="OFV68557.1"/>
    </source>
</evidence>
<comment type="caution">
    <text evidence="1">The sequence shown here is derived from an EMBL/GenBank/DDBJ whole genome shotgun (WGS) entry which is preliminary data.</text>
</comment>